<evidence type="ECO:0000256" key="5">
    <source>
        <dbReference type="ARBA" id="ARBA00023163"/>
    </source>
</evidence>
<comment type="subunit">
    <text evidence="2">Interacts transiently with the RNA polymerase catalytic core formed by RpoA, RpoB, RpoC and RpoZ (2 alpha, 1 beta, 1 beta' and 1 omega subunit) to form the RNA polymerase holoenzyme that can initiate transcription.</text>
</comment>
<dbReference type="OrthoDB" id="3672769at2"/>
<dbReference type="GO" id="GO:0016987">
    <property type="term" value="F:sigma factor activity"/>
    <property type="evidence" value="ECO:0007669"/>
    <property type="project" value="UniProtKB-KW"/>
</dbReference>
<dbReference type="InterPro" id="IPR013325">
    <property type="entry name" value="RNA_pol_sigma_r2"/>
</dbReference>
<dbReference type="InterPro" id="IPR007627">
    <property type="entry name" value="RNA_pol_sigma70_r2"/>
</dbReference>
<dbReference type="InterPro" id="IPR052704">
    <property type="entry name" value="ECF_Sigma-70_Domain"/>
</dbReference>
<evidence type="ECO:0000256" key="2">
    <source>
        <dbReference type="ARBA" id="ARBA00011344"/>
    </source>
</evidence>
<comment type="caution">
    <text evidence="8">The sequence shown here is derived from an EMBL/GenBank/DDBJ whole genome shotgun (WGS) entry which is preliminary data.</text>
</comment>
<comment type="similarity">
    <text evidence="1">Belongs to the sigma-70 factor family. ECF subfamily.</text>
</comment>
<dbReference type="Gene3D" id="1.10.10.10">
    <property type="entry name" value="Winged helix-like DNA-binding domain superfamily/Winged helix DNA-binding domain"/>
    <property type="match status" value="1"/>
</dbReference>
<keyword evidence="4" id="KW-0731">Sigma factor</keyword>
<evidence type="ECO:0000259" key="7">
    <source>
        <dbReference type="Pfam" id="PF08281"/>
    </source>
</evidence>
<evidence type="ECO:0000313" key="8">
    <source>
        <dbReference type="EMBL" id="TDD68424.1"/>
    </source>
</evidence>
<keyword evidence="5" id="KW-0804">Transcription</keyword>
<dbReference type="NCBIfam" id="NF007214">
    <property type="entry name" value="PRK09636.1"/>
    <property type="match status" value="1"/>
</dbReference>
<dbReference type="NCBIfam" id="TIGR02957">
    <property type="entry name" value="SigX4"/>
    <property type="match status" value="1"/>
</dbReference>
<dbReference type="AlphaFoldDB" id="A0A4R5ACA5"/>
<feature type="domain" description="RNA polymerase sigma-70 region 2" evidence="6">
    <location>
        <begin position="26"/>
        <end position="86"/>
    </location>
</feature>
<dbReference type="SUPFAM" id="SSF54427">
    <property type="entry name" value="NTF2-like"/>
    <property type="match status" value="1"/>
</dbReference>
<dbReference type="EMBL" id="SMKU01000339">
    <property type="protein sequence ID" value="TDD68424.1"/>
    <property type="molecule type" value="Genomic_DNA"/>
</dbReference>
<dbReference type="InterPro" id="IPR014303">
    <property type="entry name" value="RNA_pol_sigma-70_ECF"/>
</dbReference>
<keyword evidence="9" id="KW-1185">Reference proteome</keyword>
<name>A0A4R5ACA5_9ACTN</name>
<gene>
    <name evidence="8" type="ORF">E1298_38470</name>
</gene>
<protein>
    <submittedName>
        <fullName evidence="8">RNA polymerase sigma-70 factor</fullName>
    </submittedName>
</protein>
<dbReference type="Pfam" id="PF04542">
    <property type="entry name" value="Sigma70_r2"/>
    <property type="match status" value="1"/>
</dbReference>
<dbReference type="PANTHER" id="PTHR30173:SF36">
    <property type="entry name" value="ECF RNA POLYMERASE SIGMA FACTOR SIGJ"/>
    <property type="match status" value="1"/>
</dbReference>
<keyword evidence="3" id="KW-0805">Transcription regulation</keyword>
<dbReference type="Gene3D" id="3.10.450.50">
    <property type="match status" value="1"/>
</dbReference>
<dbReference type="SUPFAM" id="SSF88946">
    <property type="entry name" value="Sigma2 domain of RNA polymerase sigma factors"/>
    <property type="match status" value="1"/>
</dbReference>
<proteinExistence type="inferred from homology"/>
<evidence type="ECO:0000256" key="4">
    <source>
        <dbReference type="ARBA" id="ARBA00023082"/>
    </source>
</evidence>
<dbReference type="Pfam" id="PF08281">
    <property type="entry name" value="Sigma70_r4_2"/>
    <property type="match status" value="1"/>
</dbReference>
<dbReference type="InterPro" id="IPR032710">
    <property type="entry name" value="NTF2-like_dom_sf"/>
</dbReference>
<organism evidence="8 9">
    <name type="scientific">Actinomadura rubrisoli</name>
    <dbReference type="NCBI Taxonomy" id="2530368"/>
    <lineage>
        <taxon>Bacteria</taxon>
        <taxon>Bacillati</taxon>
        <taxon>Actinomycetota</taxon>
        <taxon>Actinomycetes</taxon>
        <taxon>Streptosporangiales</taxon>
        <taxon>Thermomonosporaceae</taxon>
        <taxon>Actinomadura</taxon>
    </lineage>
</organism>
<dbReference type="GO" id="GO:0006352">
    <property type="term" value="P:DNA-templated transcription initiation"/>
    <property type="evidence" value="ECO:0007669"/>
    <property type="project" value="InterPro"/>
</dbReference>
<dbReference type="Gene3D" id="1.10.1740.10">
    <property type="match status" value="1"/>
</dbReference>
<evidence type="ECO:0000256" key="1">
    <source>
        <dbReference type="ARBA" id="ARBA00010641"/>
    </source>
</evidence>
<dbReference type="GO" id="GO:0003677">
    <property type="term" value="F:DNA binding"/>
    <property type="evidence" value="ECO:0007669"/>
    <property type="project" value="InterPro"/>
</dbReference>
<dbReference type="Proteomes" id="UP000294513">
    <property type="component" value="Unassembled WGS sequence"/>
</dbReference>
<dbReference type="InterPro" id="IPR013249">
    <property type="entry name" value="RNA_pol_sigma70_r4_t2"/>
</dbReference>
<reference evidence="8 9" key="1">
    <citation type="submission" date="2019-03" db="EMBL/GenBank/DDBJ databases">
        <title>Draft genome sequences of novel Actinobacteria.</title>
        <authorList>
            <person name="Sahin N."/>
            <person name="Ay H."/>
            <person name="Saygin H."/>
        </authorList>
    </citation>
    <scope>NUCLEOTIDE SEQUENCE [LARGE SCALE GENOMIC DNA]</scope>
    <source>
        <strain evidence="8 9">H3C3</strain>
    </source>
</reference>
<dbReference type="InterPro" id="IPR036388">
    <property type="entry name" value="WH-like_DNA-bd_sf"/>
</dbReference>
<feature type="domain" description="RNA polymerase sigma factor 70 region 4 type 2" evidence="7">
    <location>
        <begin position="120"/>
        <end position="171"/>
    </location>
</feature>
<dbReference type="PANTHER" id="PTHR30173">
    <property type="entry name" value="SIGMA 19 FACTOR"/>
    <property type="match status" value="1"/>
</dbReference>
<dbReference type="InterPro" id="IPR013324">
    <property type="entry name" value="RNA_pol_sigma_r3/r4-like"/>
</dbReference>
<dbReference type="InterPro" id="IPR014284">
    <property type="entry name" value="RNA_pol_sigma-70_dom"/>
</dbReference>
<dbReference type="NCBIfam" id="TIGR02937">
    <property type="entry name" value="sigma70-ECF"/>
    <property type="match status" value="1"/>
</dbReference>
<dbReference type="RefSeq" id="WP_131902317.1">
    <property type="nucleotide sequence ID" value="NZ_SMKU01000339.1"/>
</dbReference>
<evidence type="ECO:0000259" key="6">
    <source>
        <dbReference type="Pfam" id="PF04542"/>
    </source>
</evidence>
<accession>A0A4R5ACA5</accession>
<evidence type="ECO:0000313" key="9">
    <source>
        <dbReference type="Proteomes" id="UP000294513"/>
    </source>
</evidence>
<dbReference type="SUPFAM" id="SSF88659">
    <property type="entry name" value="Sigma3 and sigma4 domains of RNA polymerase sigma factors"/>
    <property type="match status" value="1"/>
</dbReference>
<evidence type="ECO:0000256" key="3">
    <source>
        <dbReference type="ARBA" id="ARBA00023015"/>
    </source>
</evidence>
<sequence length="301" mass="32217">MGGTGAANRPGGRDDLEAAAAAFNGVRPRLFGIAYRMLGSSAEAEDLVQDVWLRWQTYDRGTVEDVPAFLATATTRLAINVLRSARVRRETYVGPWLPEPVDTGADPHLGAERGEALGFAVLLLLERLSPTERAAYVLREAFDYPYPQIAGILQVSDVAARKLVSRARAHLRSARRAPVTGADQRRLLTAFVAAARAGDLAALEDILAADAVSYSDGGGAVRASRFPVVGASRVARYVRAFADRFWTGVDVRWGSVNGQAAALLGRDGEVFAVLTVTASDQGIDQVLWMMNPAKLAAVNPA</sequence>